<evidence type="ECO:0000313" key="2">
    <source>
        <dbReference type="EMBL" id="QHS93646.1"/>
    </source>
</evidence>
<keyword evidence="1" id="KW-1133">Transmembrane helix</keyword>
<reference evidence="2" key="1">
    <citation type="journal article" date="2020" name="Nature">
        <title>Giant virus diversity and host interactions through global metagenomics.</title>
        <authorList>
            <person name="Schulz F."/>
            <person name="Roux S."/>
            <person name="Paez-Espino D."/>
            <person name="Jungbluth S."/>
            <person name="Walsh D.A."/>
            <person name="Denef V.J."/>
            <person name="McMahon K.D."/>
            <person name="Konstantinidis K.T."/>
            <person name="Eloe-Fadrosh E.A."/>
            <person name="Kyrpides N.C."/>
            <person name="Woyke T."/>
        </authorList>
    </citation>
    <scope>NUCLEOTIDE SEQUENCE</scope>
    <source>
        <strain evidence="2">GVMAG-M-3300018080-19</strain>
    </source>
</reference>
<sequence length="607" mass="68808">MAKISKLGIALIILGAVFVGGLLLIYFTQRSNPTARARTLEIQTDHLQPFIPQETCTVGTCNVETECPPPERTCNTLETLTSVTWQAIIKNSGWSDVFKWLIKGTKDRNVVMEGWNLLKLIADLTLLDSSEKDDFARLAEIVISQMEQYLDDLNVTDFTNGLQALYFDTTNKLAYICSQAGEDCLLNQENQDFLVSARQVMDDGINPSFSPDLIMLSYFPALLDFETSQVQYASPWNDGNVLVAGSAWSPSLSLFRYYVGPDRVDSLDLRGLRLGSMRLESDPNRNLKNLQTLLFYLQYTLNLIPLTLSIGTILADNTTQGRMCKRIAQAAWMLDCLYYSKMNFPTITSTTETDKTWGNGSFYTHVIRDREPYQTMGQGAVLLKFTTAQKLDVKDIFIKTSLPLEDLIYGQVMIDNGCDACYVFVEIRDQDSGKLYTKVRMYIGTWDKPGSWSYTDPNATYFNIGGYNQTMRFGLPPNSKMVLKYYRLHESAQHTYLDTDFEFGRRAIVKNGGKFSLGDGTFDYLDTVLPYEYLPAFPVAEYVNKEEAFQTLRQVDPCETYTACELQCPEIVDLPEDCYVYADVVKSMYNLVQQYLQVCLVNLVVPA</sequence>
<evidence type="ECO:0000256" key="1">
    <source>
        <dbReference type="SAM" id="Phobius"/>
    </source>
</evidence>
<keyword evidence="1" id="KW-0472">Membrane</keyword>
<name>A0A6C0BN79_9ZZZZ</name>
<feature type="transmembrane region" description="Helical" evidence="1">
    <location>
        <begin position="7"/>
        <end position="27"/>
    </location>
</feature>
<organism evidence="2">
    <name type="scientific">viral metagenome</name>
    <dbReference type="NCBI Taxonomy" id="1070528"/>
    <lineage>
        <taxon>unclassified sequences</taxon>
        <taxon>metagenomes</taxon>
        <taxon>organismal metagenomes</taxon>
    </lineage>
</organism>
<protein>
    <submittedName>
        <fullName evidence="2">Uncharacterized protein</fullName>
    </submittedName>
</protein>
<keyword evidence="1" id="KW-0812">Transmembrane</keyword>
<accession>A0A6C0BN79</accession>
<proteinExistence type="predicted"/>
<dbReference type="AlphaFoldDB" id="A0A6C0BN79"/>
<dbReference type="EMBL" id="MN739208">
    <property type="protein sequence ID" value="QHS93646.1"/>
    <property type="molecule type" value="Genomic_DNA"/>
</dbReference>